<keyword evidence="5" id="KW-0997">Cell inner membrane</keyword>
<feature type="transmembrane region" description="Helical" evidence="16">
    <location>
        <begin position="327"/>
        <end position="346"/>
    </location>
</feature>
<dbReference type="PROSITE" id="PS51711">
    <property type="entry name" value="G_FEOB"/>
    <property type="match status" value="1"/>
</dbReference>
<keyword evidence="15" id="KW-0460">Magnesium</keyword>
<dbReference type="InterPro" id="IPR030389">
    <property type="entry name" value="G_FEOB_dom"/>
</dbReference>
<dbReference type="Proteomes" id="UP001157439">
    <property type="component" value="Unassembled WGS sequence"/>
</dbReference>
<keyword evidence="7 14" id="KW-0547">Nucleotide-binding</keyword>
<dbReference type="SUPFAM" id="SSF52540">
    <property type="entry name" value="P-loop containing nucleoside triphosphate hydrolases"/>
    <property type="match status" value="1"/>
</dbReference>
<feature type="transmembrane region" description="Helical" evidence="16">
    <location>
        <begin position="292"/>
        <end position="315"/>
    </location>
</feature>
<evidence type="ECO:0000256" key="12">
    <source>
        <dbReference type="ARBA" id="ARBA00023136"/>
    </source>
</evidence>
<evidence type="ECO:0000256" key="10">
    <source>
        <dbReference type="ARBA" id="ARBA00023065"/>
    </source>
</evidence>
<evidence type="ECO:0000256" key="6">
    <source>
        <dbReference type="ARBA" id="ARBA00022692"/>
    </source>
</evidence>
<feature type="domain" description="FeoB-type G" evidence="17">
    <location>
        <begin position="18"/>
        <end position="186"/>
    </location>
</feature>
<evidence type="ECO:0000256" key="2">
    <source>
        <dbReference type="ARBA" id="ARBA00022448"/>
    </source>
</evidence>
<dbReference type="Pfam" id="PF02421">
    <property type="entry name" value="FeoB_N"/>
    <property type="match status" value="1"/>
</dbReference>
<evidence type="ECO:0000313" key="19">
    <source>
        <dbReference type="Proteomes" id="UP001157439"/>
    </source>
</evidence>
<keyword evidence="10" id="KW-0406">Ion transport</keyword>
<evidence type="ECO:0000256" key="14">
    <source>
        <dbReference type="PIRSR" id="PIRSR603373-1"/>
    </source>
</evidence>
<evidence type="ECO:0000259" key="17">
    <source>
        <dbReference type="PROSITE" id="PS51711"/>
    </source>
</evidence>
<dbReference type="Gene3D" id="3.40.50.300">
    <property type="entry name" value="P-loop containing nucleotide triphosphate hydrolases"/>
    <property type="match status" value="1"/>
</dbReference>
<dbReference type="NCBIfam" id="TIGR00231">
    <property type="entry name" value="small_GTP"/>
    <property type="match status" value="1"/>
</dbReference>
<feature type="binding site" evidence="14">
    <location>
        <begin position="25"/>
        <end position="32"/>
    </location>
    <ligand>
        <name>GTP</name>
        <dbReference type="ChEBI" id="CHEBI:37565"/>
        <label>1</label>
    </ligand>
</feature>
<dbReference type="Pfam" id="PF07664">
    <property type="entry name" value="FeoB_C"/>
    <property type="match status" value="1"/>
</dbReference>
<keyword evidence="12 16" id="KW-0472">Membrane</keyword>
<feature type="transmembrane region" description="Helical" evidence="16">
    <location>
        <begin position="353"/>
        <end position="379"/>
    </location>
</feature>
<reference evidence="18 19" key="1">
    <citation type="journal article" date="2014" name="Int. J. Syst. Evol. Microbiol.">
        <title>Complete genome sequence of Corynebacterium casei LMG S-19264T (=DSM 44701T), isolated from a smear-ripened cheese.</title>
        <authorList>
            <consortium name="US DOE Joint Genome Institute (JGI-PGF)"/>
            <person name="Walter F."/>
            <person name="Albersmeier A."/>
            <person name="Kalinowski J."/>
            <person name="Ruckert C."/>
        </authorList>
    </citation>
    <scope>NUCLEOTIDE SEQUENCE [LARGE SCALE GENOMIC DNA]</scope>
    <source>
        <strain evidence="18 19">NBRC 112785</strain>
    </source>
</reference>
<feature type="binding site" evidence="14">
    <location>
        <begin position="71"/>
        <end position="74"/>
    </location>
    <ligand>
        <name>GTP</name>
        <dbReference type="ChEBI" id="CHEBI:37565"/>
        <label>1</label>
    </ligand>
</feature>
<dbReference type="GO" id="GO:0046872">
    <property type="term" value="F:metal ion binding"/>
    <property type="evidence" value="ECO:0007669"/>
    <property type="project" value="UniProtKB-KW"/>
</dbReference>
<keyword evidence="19" id="KW-1185">Reference proteome</keyword>
<evidence type="ECO:0000256" key="11">
    <source>
        <dbReference type="ARBA" id="ARBA00023134"/>
    </source>
</evidence>
<dbReference type="InterPro" id="IPR003373">
    <property type="entry name" value="Fe2_transport_prot-B"/>
</dbReference>
<dbReference type="NCBIfam" id="TIGR00437">
    <property type="entry name" value="feoB"/>
    <property type="match status" value="1"/>
</dbReference>
<dbReference type="RefSeq" id="WP_095498264.1">
    <property type="nucleotide sequence ID" value="NZ_BSPO01000003.1"/>
</dbReference>
<keyword evidence="15" id="KW-0479">Metal-binding</keyword>
<keyword evidence="9 16" id="KW-0408">Iron</keyword>
<sequence>MASNCHCDSPTALKSGKHFHCVTVGNPNAGKSTLFNALTGGNQHVGNWSGVTVEKKTGEFQLAGQSIHLTDLPGIYDLIPASSDNQGSLDEVIAQQFLADQQVDAIINLVDATNLERHLYLTVQLLELNIPMLVVINKIDVASKQGIAIDERAISRAIGCQVISANSKNPNDIKHIQQHVVELVNCLDCDSDFSIDYGDTIEEAIQQLAGEYQQQQSRGSLLSVLAQPSTSAMATNEAQRKQGDRIREELSEKGFDTDLALATARYQAVEGMCEQALKDSKVRTMTDRIDEVVLHPILGVPIFLLAMYLMFMFAINVGSAFIDFFDIAAGAIFVDHAGALMTTLGFPDWLNVIVAGGIGAGIQTVATFIPVIAALFLALSVMESSGYLSRAAFVIDGLMKRIGLPGKAFVPMIVGFGCSVPAIMATRTLGNERERIVTGMMTPFMSCGARLPVYALFAAAFFPEQGQNLVFLLYVLGILAAIGTGLMLRHTILPGDSSSSVMELPSYELPKFKAIMKRTGKRTKAFIKGAGVTIVIVVTGLNFVNSIGTDGSFGHEDSDESVLSVVSQTVTPVFAPMGVSQDNWPATVGIVTGIFAKEAVIGTLNSLYSHESADEEIAPLSESLAEAFATIPENLLGIDPKDPMSVDIGDVTDLDEQATELEVEMTTFTNLQNGFSSTSAAFAYLLFILLYTPCVAAIGALVAEFGKKWAAFAATWTFMLAYGSATGFYQIVNFSAQPVEASIALSLIVVVFSSYFLWLRKKGKEQQQIIPTMIVTKG</sequence>
<feature type="transmembrane region" description="Helical" evidence="16">
    <location>
        <begin position="741"/>
        <end position="759"/>
    </location>
</feature>
<feature type="binding site" evidence="15">
    <location>
        <position position="39"/>
    </location>
    <ligand>
        <name>Mg(2+)</name>
        <dbReference type="ChEBI" id="CHEBI:18420"/>
        <label>2</label>
    </ligand>
</feature>
<keyword evidence="4 16" id="KW-0410">Iron transport</keyword>
<dbReference type="InterPro" id="IPR011642">
    <property type="entry name" value="Gate_dom"/>
</dbReference>
<dbReference type="InterPro" id="IPR027417">
    <property type="entry name" value="P-loop_NTPase"/>
</dbReference>
<dbReference type="InterPro" id="IPR006073">
    <property type="entry name" value="GTP-bd"/>
</dbReference>
<gene>
    <name evidence="18" type="primary">feoB</name>
    <name evidence="18" type="ORF">GCM10007894_22240</name>
</gene>
<feature type="binding site" evidence="15">
    <location>
        <position position="40"/>
    </location>
    <ligand>
        <name>Mg(2+)</name>
        <dbReference type="ChEBI" id="CHEBI:18420"/>
        <label>2</label>
    </ligand>
</feature>
<dbReference type="PANTHER" id="PTHR43185:SF1">
    <property type="entry name" value="FE(2+) TRANSPORTER FEOB"/>
    <property type="match status" value="1"/>
</dbReference>
<dbReference type="GO" id="GO:0005886">
    <property type="term" value="C:plasma membrane"/>
    <property type="evidence" value="ECO:0007669"/>
    <property type="project" value="UniProtKB-SubCell"/>
</dbReference>
<evidence type="ECO:0000256" key="5">
    <source>
        <dbReference type="ARBA" id="ARBA00022519"/>
    </source>
</evidence>
<organism evidence="18 19">
    <name type="scientific">Paraferrimonas haliotis</name>
    <dbReference type="NCBI Taxonomy" id="2013866"/>
    <lineage>
        <taxon>Bacteria</taxon>
        <taxon>Pseudomonadati</taxon>
        <taxon>Pseudomonadota</taxon>
        <taxon>Gammaproteobacteria</taxon>
        <taxon>Alteromonadales</taxon>
        <taxon>Ferrimonadaceae</taxon>
        <taxon>Paraferrimonas</taxon>
    </lineage>
</organism>
<dbReference type="PANTHER" id="PTHR43185">
    <property type="entry name" value="FERROUS IRON TRANSPORT PROTEIN B"/>
    <property type="match status" value="1"/>
</dbReference>
<dbReference type="AlphaFoldDB" id="A0AA37TML5"/>
<feature type="transmembrane region" description="Helical" evidence="16">
    <location>
        <begin position="441"/>
        <end position="463"/>
    </location>
</feature>
<feature type="binding site" evidence="14">
    <location>
        <begin position="137"/>
        <end position="140"/>
    </location>
    <ligand>
        <name>GTP</name>
        <dbReference type="ChEBI" id="CHEBI:37565"/>
        <label>1</label>
    </ligand>
</feature>
<keyword evidence="11 14" id="KW-0342">GTP-binding</keyword>
<dbReference type="InterPro" id="IPR005225">
    <property type="entry name" value="Small_GTP-bd"/>
</dbReference>
<dbReference type="CDD" id="cd01879">
    <property type="entry name" value="FeoB"/>
    <property type="match status" value="1"/>
</dbReference>
<evidence type="ECO:0000256" key="16">
    <source>
        <dbReference type="RuleBase" id="RU362098"/>
    </source>
</evidence>
<name>A0AA37TML5_9GAMM</name>
<feature type="transmembrane region" description="Helical" evidence="16">
    <location>
        <begin position="525"/>
        <end position="544"/>
    </location>
</feature>
<evidence type="ECO:0000256" key="3">
    <source>
        <dbReference type="ARBA" id="ARBA00022475"/>
    </source>
</evidence>
<protein>
    <recommendedName>
        <fullName evidence="13 16">Ferrous iron transport protein B</fullName>
    </recommendedName>
</protein>
<evidence type="ECO:0000256" key="1">
    <source>
        <dbReference type="ARBA" id="ARBA00004429"/>
    </source>
</evidence>
<evidence type="ECO:0000313" key="18">
    <source>
        <dbReference type="EMBL" id="GLS84247.1"/>
    </source>
</evidence>
<evidence type="ECO:0000256" key="15">
    <source>
        <dbReference type="PIRSR" id="PIRSR603373-2"/>
    </source>
</evidence>
<proteinExistence type="inferred from homology"/>
<dbReference type="Gene3D" id="1.10.287.1770">
    <property type="match status" value="1"/>
</dbReference>
<comment type="similarity">
    <text evidence="16">Belongs to the TRAFAC class TrmE-Era-EngA-EngB-Septin-like GTPase superfamily. FeoB GTPase (TC 9.A.8) family.</text>
</comment>
<comment type="subcellular location">
    <subcellularLocation>
        <location evidence="1 16">Cell inner membrane</location>
        <topology evidence="1 16">Multi-pass membrane protein</topology>
    </subcellularLocation>
</comment>
<feature type="transmembrane region" description="Helical" evidence="16">
    <location>
        <begin position="681"/>
        <end position="702"/>
    </location>
</feature>
<dbReference type="PRINTS" id="PR00326">
    <property type="entry name" value="GTP1OBG"/>
</dbReference>
<feature type="transmembrane region" description="Helical" evidence="16">
    <location>
        <begin position="709"/>
        <end position="729"/>
    </location>
</feature>
<feature type="transmembrane region" description="Helical" evidence="16">
    <location>
        <begin position="469"/>
        <end position="488"/>
    </location>
</feature>
<evidence type="ECO:0000256" key="7">
    <source>
        <dbReference type="ARBA" id="ARBA00022741"/>
    </source>
</evidence>
<dbReference type="InterPro" id="IPR050860">
    <property type="entry name" value="FeoB_GTPase"/>
</dbReference>
<feature type="binding site" evidence="15">
    <location>
        <position position="36"/>
    </location>
    <ligand>
        <name>Mg(2+)</name>
        <dbReference type="ChEBI" id="CHEBI:18420"/>
        <label>2</label>
    </ligand>
</feature>
<keyword evidence="6 16" id="KW-0812">Transmembrane</keyword>
<keyword evidence="8 16" id="KW-1133">Transmembrane helix</keyword>
<evidence type="ECO:0000256" key="13">
    <source>
        <dbReference type="NCBIfam" id="TIGR00437"/>
    </source>
</evidence>
<evidence type="ECO:0000256" key="9">
    <source>
        <dbReference type="ARBA" id="ARBA00023004"/>
    </source>
</evidence>
<dbReference type="EMBL" id="BSPO01000003">
    <property type="protein sequence ID" value="GLS84247.1"/>
    <property type="molecule type" value="Genomic_DNA"/>
</dbReference>
<accession>A0AA37TML5</accession>
<dbReference type="GO" id="GO:0005525">
    <property type="term" value="F:GTP binding"/>
    <property type="evidence" value="ECO:0007669"/>
    <property type="project" value="UniProtKB-KW"/>
</dbReference>
<feature type="transmembrane region" description="Helical" evidence="16">
    <location>
        <begin position="408"/>
        <end position="429"/>
    </location>
</feature>
<feature type="binding site" evidence="15">
    <location>
        <position position="37"/>
    </location>
    <ligand>
        <name>Mg(2+)</name>
        <dbReference type="ChEBI" id="CHEBI:18420"/>
        <label>2</label>
    </ligand>
</feature>
<evidence type="ECO:0000256" key="8">
    <source>
        <dbReference type="ARBA" id="ARBA00022989"/>
    </source>
</evidence>
<keyword evidence="3" id="KW-1003">Cell membrane</keyword>
<evidence type="ECO:0000256" key="4">
    <source>
        <dbReference type="ARBA" id="ARBA00022496"/>
    </source>
</evidence>
<comment type="function">
    <text evidence="16">Probable transporter of a GTP-driven Fe(2+) uptake system.</text>
</comment>
<keyword evidence="2 16" id="KW-0813">Transport</keyword>
<dbReference type="FunFam" id="3.40.50.300:FF:000426">
    <property type="entry name" value="Ferrous iron transport protein B"/>
    <property type="match status" value="1"/>
</dbReference>
<dbReference type="Pfam" id="PF07670">
    <property type="entry name" value="Gate"/>
    <property type="match status" value="2"/>
</dbReference>
<dbReference type="NCBIfam" id="NF007105">
    <property type="entry name" value="PRK09554.1"/>
    <property type="match status" value="1"/>
</dbReference>
<dbReference type="InterPro" id="IPR011640">
    <property type="entry name" value="Fe2_transport_prot_B_C"/>
</dbReference>
<dbReference type="GO" id="GO:0015093">
    <property type="term" value="F:ferrous iron transmembrane transporter activity"/>
    <property type="evidence" value="ECO:0007669"/>
    <property type="project" value="UniProtKB-UniRule"/>
</dbReference>
<comment type="caution">
    <text evidence="18">The sequence shown here is derived from an EMBL/GenBank/DDBJ whole genome shotgun (WGS) entry which is preliminary data.</text>
</comment>
<feature type="binding site" evidence="14">
    <location>
        <begin position="50"/>
        <end position="54"/>
    </location>
    <ligand>
        <name>GTP</name>
        <dbReference type="ChEBI" id="CHEBI:37565"/>
        <label>1</label>
    </ligand>
</feature>